<keyword evidence="6" id="KW-0418">Kinase</keyword>
<dbReference type="SUPFAM" id="SSF56112">
    <property type="entry name" value="Protein kinase-like (PK-like)"/>
    <property type="match status" value="1"/>
</dbReference>
<dbReference type="InterPro" id="IPR008271">
    <property type="entry name" value="Ser/Thr_kinase_AS"/>
</dbReference>
<dbReference type="InterPro" id="IPR011009">
    <property type="entry name" value="Kinase-like_dom_sf"/>
</dbReference>
<comment type="catalytic activity">
    <reaction evidence="9">
        <text>L-threonyl-[protein] + ATP = O-phospho-L-threonyl-[protein] + ADP + H(+)</text>
        <dbReference type="Rhea" id="RHEA:46608"/>
        <dbReference type="Rhea" id="RHEA-COMP:11060"/>
        <dbReference type="Rhea" id="RHEA-COMP:11605"/>
        <dbReference type="ChEBI" id="CHEBI:15378"/>
        <dbReference type="ChEBI" id="CHEBI:30013"/>
        <dbReference type="ChEBI" id="CHEBI:30616"/>
        <dbReference type="ChEBI" id="CHEBI:61977"/>
        <dbReference type="ChEBI" id="CHEBI:456216"/>
        <dbReference type="EC" id="2.7.11.22"/>
    </reaction>
</comment>
<comment type="subcellular location">
    <subcellularLocation>
        <location evidence="1">Nucleus</location>
    </subcellularLocation>
</comment>
<evidence type="ECO:0000259" key="14">
    <source>
        <dbReference type="PROSITE" id="PS50011"/>
    </source>
</evidence>
<comment type="caution">
    <text evidence="15">The sequence shown here is derived from an EMBL/GenBank/DDBJ whole genome shotgun (WGS) entry which is preliminary data.</text>
</comment>
<dbReference type="OrthoDB" id="204883at2759"/>
<comment type="similarity">
    <text evidence="2">Belongs to the protein kinase superfamily. CMGC Ser/Thr protein kinase family. CDC2/CDKX subfamily.</text>
</comment>
<evidence type="ECO:0000256" key="13">
    <source>
        <dbReference type="SAM" id="MobiDB-lite"/>
    </source>
</evidence>
<comment type="catalytic activity">
    <reaction evidence="10">
        <text>L-seryl-[protein] + ATP = O-phospho-L-seryl-[protein] + ADP + H(+)</text>
        <dbReference type="Rhea" id="RHEA:17989"/>
        <dbReference type="Rhea" id="RHEA-COMP:9863"/>
        <dbReference type="Rhea" id="RHEA-COMP:11604"/>
        <dbReference type="ChEBI" id="CHEBI:15378"/>
        <dbReference type="ChEBI" id="CHEBI:29999"/>
        <dbReference type="ChEBI" id="CHEBI:30616"/>
        <dbReference type="ChEBI" id="CHEBI:83421"/>
        <dbReference type="ChEBI" id="CHEBI:456216"/>
        <dbReference type="EC" id="2.7.11.22"/>
    </reaction>
</comment>
<evidence type="ECO:0000313" key="15">
    <source>
        <dbReference type="EMBL" id="KAF7987662.1"/>
    </source>
</evidence>
<dbReference type="GO" id="GO:0006950">
    <property type="term" value="P:response to stress"/>
    <property type="evidence" value="ECO:0007669"/>
    <property type="project" value="UniProtKB-ARBA"/>
</dbReference>
<feature type="region of interest" description="Disordered" evidence="13">
    <location>
        <begin position="329"/>
        <end position="353"/>
    </location>
</feature>
<evidence type="ECO:0000313" key="16">
    <source>
        <dbReference type="Proteomes" id="UP000639338"/>
    </source>
</evidence>
<dbReference type="PROSITE" id="PS50011">
    <property type="entry name" value="PROTEIN_KINASE_DOM"/>
    <property type="match status" value="1"/>
</dbReference>
<feature type="domain" description="Protein kinase" evidence="14">
    <location>
        <begin position="25"/>
        <end position="298"/>
    </location>
</feature>
<dbReference type="SMART" id="SM00220">
    <property type="entry name" value="S_TKc"/>
    <property type="match status" value="1"/>
</dbReference>
<evidence type="ECO:0000256" key="1">
    <source>
        <dbReference type="ARBA" id="ARBA00004123"/>
    </source>
</evidence>
<dbReference type="InterPro" id="IPR017441">
    <property type="entry name" value="Protein_kinase_ATP_BS"/>
</dbReference>
<gene>
    <name evidence="15" type="ORF">HCN44_003525</name>
</gene>
<dbReference type="AlphaFoldDB" id="A0A835CKX0"/>
<dbReference type="PROSITE" id="PS00107">
    <property type="entry name" value="PROTEIN_KINASE_ATP"/>
    <property type="match status" value="1"/>
</dbReference>
<dbReference type="GO" id="GO:0005634">
    <property type="term" value="C:nucleus"/>
    <property type="evidence" value="ECO:0007669"/>
    <property type="project" value="UniProtKB-SubCell"/>
</dbReference>
<dbReference type="GO" id="GO:0005524">
    <property type="term" value="F:ATP binding"/>
    <property type="evidence" value="ECO:0007669"/>
    <property type="project" value="UniProtKB-UniRule"/>
</dbReference>
<dbReference type="Gene3D" id="1.10.510.10">
    <property type="entry name" value="Transferase(Phosphotransferase) domain 1"/>
    <property type="match status" value="1"/>
</dbReference>
<keyword evidence="16" id="KW-1185">Reference proteome</keyword>
<dbReference type="PROSITE" id="PS00108">
    <property type="entry name" value="PROTEIN_KINASE_ST"/>
    <property type="match status" value="1"/>
</dbReference>
<evidence type="ECO:0000256" key="11">
    <source>
        <dbReference type="PROSITE-ProRule" id="PRU10141"/>
    </source>
</evidence>
<reference evidence="15 16" key="1">
    <citation type="submission" date="2020-08" db="EMBL/GenBank/DDBJ databases">
        <title>Aphidius gifuensis genome sequencing and assembly.</title>
        <authorList>
            <person name="Du Z."/>
        </authorList>
    </citation>
    <scope>NUCLEOTIDE SEQUENCE [LARGE SCALE GENOMIC DNA]</scope>
    <source>
        <strain evidence="15">YNYX2018</strain>
        <tissue evidence="15">Adults</tissue>
    </source>
</reference>
<evidence type="ECO:0000256" key="9">
    <source>
        <dbReference type="ARBA" id="ARBA00047811"/>
    </source>
</evidence>
<dbReference type="Pfam" id="PF07714">
    <property type="entry name" value="PK_Tyr_Ser-Thr"/>
    <property type="match status" value="1"/>
</dbReference>
<dbReference type="InterPro" id="IPR001245">
    <property type="entry name" value="Ser-Thr/Tyr_kinase_cat_dom"/>
</dbReference>
<keyword evidence="5 11" id="KW-0547">Nucleotide-binding</keyword>
<dbReference type="PANTHER" id="PTHR24056:SF233">
    <property type="entry name" value="CYCLIN-DEPENDENT KINASE 9"/>
    <property type="match status" value="1"/>
</dbReference>
<dbReference type="Gene3D" id="3.30.200.20">
    <property type="entry name" value="Phosphorylase Kinase, domain 1"/>
    <property type="match status" value="1"/>
</dbReference>
<dbReference type="PANTHER" id="PTHR24056">
    <property type="entry name" value="CELL DIVISION PROTEIN KINASE"/>
    <property type="match status" value="1"/>
</dbReference>
<dbReference type="InterPro" id="IPR000719">
    <property type="entry name" value="Prot_kinase_dom"/>
</dbReference>
<dbReference type="FunFam" id="1.10.510.10:FF:000203">
    <property type="entry name" value="Cyclin-dependent kinase 9"/>
    <property type="match status" value="1"/>
</dbReference>
<evidence type="ECO:0000256" key="3">
    <source>
        <dbReference type="ARBA" id="ARBA00022527"/>
    </source>
</evidence>
<evidence type="ECO:0000256" key="8">
    <source>
        <dbReference type="ARBA" id="ARBA00023242"/>
    </source>
</evidence>
<organism evidence="15 16">
    <name type="scientific">Aphidius gifuensis</name>
    <name type="common">Parasitoid wasp</name>
    <dbReference type="NCBI Taxonomy" id="684658"/>
    <lineage>
        <taxon>Eukaryota</taxon>
        <taxon>Metazoa</taxon>
        <taxon>Ecdysozoa</taxon>
        <taxon>Arthropoda</taxon>
        <taxon>Hexapoda</taxon>
        <taxon>Insecta</taxon>
        <taxon>Pterygota</taxon>
        <taxon>Neoptera</taxon>
        <taxon>Endopterygota</taxon>
        <taxon>Hymenoptera</taxon>
        <taxon>Apocrita</taxon>
        <taxon>Ichneumonoidea</taxon>
        <taxon>Braconidae</taxon>
        <taxon>Aphidiinae</taxon>
        <taxon>Aphidius</taxon>
    </lineage>
</organism>
<evidence type="ECO:0000256" key="10">
    <source>
        <dbReference type="ARBA" id="ARBA00048367"/>
    </source>
</evidence>
<protein>
    <recommendedName>
        <fullName evidence="14">Protein kinase domain-containing protein</fullName>
    </recommendedName>
</protein>
<evidence type="ECO:0000256" key="6">
    <source>
        <dbReference type="ARBA" id="ARBA00022777"/>
    </source>
</evidence>
<accession>A0A835CKX0</accession>
<dbReference type="GO" id="GO:0008353">
    <property type="term" value="F:RNA polymerase II CTD heptapeptide repeat kinase activity"/>
    <property type="evidence" value="ECO:0007669"/>
    <property type="project" value="TreeGrafter"/>
</dbReference>
<evidence type="ECO:0000256" key="4">
    <source>
        <dbReference type="ARBA" id="ARBA00022679"/>
    </source>
</evidence>
<name>A0A835CKX0_APHGI</name>
<keyword evidence="4" id="KW-0808">Transferase</keyword>
<dbReference type="GO" id="GO:0004693">
    <property type="term" value="F:cyclin-dependent protein serine/threonine kinase activity"/>
    <property type="evidence" value="ECO:0007669"/>
    <property type="project" value="UniProtKB-EC"/>
</dbReference>
<dbReference type="EMBL" id="JACMRX010000006">
    <property type="protein sequence ID" value="KAF7987662.1"/>
    <property type="molecule type" value="Genomic_DNA"/>
</dbReference>
<dbReference type="FunFam" id="3.30.200.20:FF:000124">
    <property type="entry name" value="Cyclin-dependent kinase 4"/>
    <property type="match status" value="1"/>
</dbReference>
<evidence type="ECO:0000256" key="2">
    <source>
        <dbReference type="ARBA" id="ARBA00006485"/>
    </source>
</evidence>
<feature type="binding site" evidence="11">
    <location>
        <position position="55"/>
    </location>
    <ligand>
        <name>ATP</name>
        <dbReference type="ChEBI" id="CHEBI:30616"/>
    </ligand>
</feature>
<evidence type="ECO:0000256" key="7">
    <source>
        <dbReference type="ARBA" id="ARBA00022840"/>
    </source>
</evidence>
<dbReference type="InterPro" id="IPR050108">
    <property type="entry name" value="CDK"/>
</dbReference>
<evidence type="ECO:0000256" key="12">
    <source>
        <dbReference type="RuleBase" id="RU000304"/>
    </source>
</evidence>
<dbReference type="Pfam" id="PF00069">
    <property type="entry name" value="Pkinase"/>
    <property type="match status" value="1"/>
</dbReference>
<dbReference type="Proteomes" id="UP000639338">
    <property type="component" value="Unassembled WGS sequence"/>
</dbReference>
<keyword evidence="8" id="KW-0539">Nucleus</keyword>
<sequence>MSAVDRETYMKNHEFINISEISAKYEKITKVGQGTFGKVYKAKVKKDPDTFVALKKIMTENESEGYPITALREMKILQKLDNEHVVKLIEICNKKGSRKNNFAYKNYLVMEFCEHDLAGLLSNKMILHRDLKSSNILMTKKGILKLADFGLAKPFSFPKPNHPNRYTNKVVTLWYRPPELLLGETNYVTSIDLWGAGCIMAEMWTRTPILQGHTEQQQLTLISQFCGSITSDVWPSVEKLELFNKITLPQGQKRKVIDRLKPYCHTLDPYACDLIDKLLTLDPSKRFDADSALNHDFFWTDPMPCDLGKMLAQHTRSMFEYLMVKRPHHQQVPDRHAKRNKLSNDSGYHERIF</sequence>
<keyword evidence="3 12" id="KW-0723">Serine/threonine-protein kinase</keyword>
<proteinExistence type="inferred from homology"/>
<keyword evidence="7 11" id="KW-0067">ATP-binding</keyword>
<evidence type="ECO:0000256" key="5">
    <source>
        <dbReference type="ARBA" id="ARBA00022741"/>
    </source>
</evidence>